<keyword evidence="3" id="KW-0808">Transferase</keyword>
<dbReference type="InterPro" id="IPR008271">
    <property type="entry name" value="Ser/Thr_kinase_AS"/>
</dbReference>
<evidence type="ECO:0000313" key="10">
    <source>
        <dbReference type="Proteomes" id="UP000646776"/>
    </source>
</evidence>
<evidence type="ECO:0000259" key="8">
    <source>
        <dbReference type="PROSITE" id="PS50011"/>
    </source>
</evidence>
<evidence type="ECO:0000256" key="1">
    <source>
        <dbReference type="ARBA" id="ARBA00012513"/>
    </source>
</evidence>
<feature type="region of interest" description="Disordered" evidence="7">
    <location>
        <begin position="284"/>
        <end position="319"/>
    </location>
</feature>
<dbReference type="PANTHER" id="PTHR43289:SF6">
    <property type="entry name" value="SERINE_THREONINE-PROTEIN KINASE NEKL-3"/>
    <property type="match status" value="1"/>
</dbReference>
<keyword evidence="5" id="KW-0418">Kinase</keyword>
<dbReference type="Gene3D" id="3.30.200.20">
    <property type="entry name" value="Phosphorylase Kinase, domain 1"/>
    <property type="match status" value="1"/>
</dbReference>
<evidence type="ECO:0000256" key="4">
    <source>
        <dbReference type="ARBA" id="ARBA00022741"/>
    </source>
</evidence>
<accession>A0A918H513</accession>
<keyword evidence="4" id="KW-0547">Nucleotide-binding</keyword>
<keyword evidence="6" id="KW-0067">ATP-binding</keyword>
<dbReference type="CDD" id="cd14014">
    <property type="entry name" value="STKc_PknB_like"/>
    <property type="match status" value="1"/>
</dbReference>
<evidence type="ECO:0000256" key="7">
    <source>
        <dbReference type="SAM" id="MobiDB-lite"/>
    </source>
</evidence>
<evidence type="ECO:0000256" key="5">
    <source>
        <dbReference type="ARBA" id="ARBA00022777"/>
    </source>
</evidence>
<evidence type="ECO:0000313" key="9">
    <source>
        <dbReference type="EMBL" id="GGT33845.1"/>
    </source>
</evidence>
<comment type="caution">
    <text evidence="9">The sequence shown here is derived from an EMBL/GenBank/DDBJ whole genome shotgun (WGS) entry which is preliminary data.</text>
</comment>
<dbReference type="PANTHER" id="PTHR43289">
    <property type="entry name" value="MITOGEN-ACTIVATED PROTEIN KINASE KINASE KINASE 20-RELATED"/>
    <property type="match status" value="1"/>
</dbReference>
<dbReference type="PROSITE" id="PS50011">
    <property type="entry name" value="PROTEIN_KINASE_DOM"/>
    <property type="match status" value="1"/>
</dbReference>
<dbReference type="SMART" id="SM00220">
    <property type="entry name" value="S_TKc"/>
    <property type="match status" value="1"/>
</dbReference>
<dbReference type="Proteomes" id="UP000646776">
    <property type="component" value="Unassembled WGS sequence"/>
</dbReference>
<dbReference type="EC" id="2.7.11.1" evidence="1"/>
<dbReference type="InterPro" id="IPR011009">
    <property type="entry name" value="Kinase-like_dom_sf"/>
</dbReference>
<feature type="domain" description="Protein kinase" evidence="8">
    <location>
        <begin position="19"/>
        <end position="280"/>
    </location>
</feature>
<evidence type="ECO:0000256" key="2">
    <source>
        <dbReference type="ARBA" id="ARBA00022527"/>
    </source>
</evidence>
<keyword evidence="10" id="KW-1185">Reference proteome</keyword>
<organism evidence="9 10">
    <name type="scientific">Streptomyces phaeofaciens</name>
    <dbReference type="NCBI Taxonomy" id="68254"/>
    <lineage>
        <taxon>Bacteria</taxon>
        <taxon>Bacillati</taxon>
        <taxon>Actinomycetota</taxon>
        <taxon>Actinomycetes</taxon>
        <taxon>Kitasatosporales</taxon>
        <taxon>Streptomycetaceae</taxon>
        <taxon>Streptomyces</taxon>
    </lineage>
</organism>
<dbReference type="Gene3D" id="1.10.510.10">
    <property type="entry name" value="Transferase(Phosphotransferase) domain 1"/>
    <property type="match status" value="1"/>
</dbReference>
<protein>
    <recommendedName>
        <fullName evidence="1">non-specific serine/threonine protein kinase</fullName>
        <ecNumber evidence="1">2.7.11.1</ecNumber>
    </recommendedName>
</protein>
<dbReference type="PROSITE" id="PS00108">
    <property type="entry name" value="PROTEIN_KINASE_ST"/>
    <property type="match status" value="1"/>
</dbReference>
<dbReference type="GO" id="GO:0004674">
    <property type="term" value="F:protein serine/threonine kinase activity"/>
    <property type="evidence" value="ECO:0007669"/>
    <property type="project" value="UniProtKB-KW"/>
</dbReference>
<dbReference type="GO" id="GO:0005524">
    <property type="term" value="F:ATP binding"/>
    <property type="evidence" value="ECO:0007669"/>
    <property type="project" value="UniProtKB-KW"/>
</dbReference>
<dbReference type="EMBL" id="BMSA01000002">
    <property type="protein sequence ID" value="GGT33845.1"/>
    <property type="molecule type" value="Genomic_DNA"/>
</dbReference>
<reference evidence="9" key="2">
    <citation type="submission" date="2020-09" db="EMBL/GenBank/DDBJ databases">
        <authorList>
            <person name="Sun Q."/>
            <person name="Ohkuma M."/>
        </authorList>
    </citation>
    <scope>NUCLEOTIDE SEQUENCE</scope>
    <source>
        <strain evidence="9">JCM 4125</strain>
    </source>
</reference>
<dbReference type="RefSeq" id="WP_189707429.1">
    <property type="nucleotide sequence ID" value="NZ_BMSA01000002.1"/>
</dbReference>
<dbReference type="InterPro" id="IPR000719">
    <property type="entry name" value="Prot_kinase_dom"/>
</dbReference>
<feature type="compositionally biased region" description="Low complexity" evidence="7">
    <location>
        <begin position="293"/>
        <end position="315"/>
    </location>
</feature>
<keyword evidence="2" id="KW-0723">Serine/threonine-protein kinase</keyword>
<evidence type="ECO:0000256" key="6">
    <source>
        <dbReference type="ARBA" id="ARBA00022840"/>
    </source>
</evidence>
<proteinExistence type="predicted"/>
<dbReference type="SUPFAM" id="SSF56112">
    <property type="entry name" value="Protein kinase-like (PK-like)"/>
    <property type="match status" value="1"/>
</dbReference>
<name>A0A918H513_9ACTN</name>
<sequence length="504" mass="52923">MSDDGDPGGANGLTVGGRYRLLERIGSGGAGTVWRAHDLLAEREVAVKQPWPPGDPQDETHRRTAHRLFHEARAAARVDHPSAVTIHDVVVEGAEAEGGPPWIVMELVPGESLHAVLGRGALDPAETARIGLAVLGALRAAHAVGIVHRDLKPANVLLGADGRVVVTDFGTAHPRGEESPAVTGESVAALEFLAPEHLSGRGAGPASDLWSLGALLYAAVEGTSPFRRTSPRDTSAAILAAAPPEPKRSGLLGPLLVRLLTRDPERRPGAAEVAEELAAVAGLPASEPEPEPRASAPEPTAPAPTVAPTDAPTRTPLHRRPLPLTVLTLLLAGGAWLGTSFLGEPDSGAAPQASVWVTHPEPAMAAVLTLPTRYRESARRGGGGAQPRLVVYSAGSVDVRLTQWDRAPAAPMDRAAQAGTGWSGQDADARTRATRTTFQGYEAALADTTYRAAESPTRVLELFVRTDDSRMYELRVDMPQGTAAERRGAAVFEEARDRLEIGNG</sequence>
<gene>
    <name evidence="9" type="ORF">GCM10010226_07240</name>
</gene>
<reference evidence="9" key="1">
    <citation type="journal article" date="2014" name="Int. J. Syst. Evol. Microbiol.">
        <title>Complete genome sequence of Corynebacterium casei LMG S-19264T (=DSM 44701T), isolated from a smear-ripened cheese.</title>
        <authorList>
            <consortium name="US DOE Joint Genome Institute (JGI-PGF)"/>
            <person name="Walter F."/>
            <person name="Albersmeier A."/>
            <person name="Kalinowski J."/>
            <person name="Ruckert C."/>
        </authorList>
    </citation>
    <scope>NUCLEOTIDE SEQUENCE</scope>
    <source>
        <strain evidence="9">JCM 4125</strain>
    </source>
</reference>
<dbReference type="AlphaFoldDB" id="A0A918H513"/>
<dbReference type="Pfam" id="PF00069">
    <property type="entry name" value="Pkinase"/>
    <property type="match status" value="1"/>
</dbReference>
<evidence type="ECO:0000256" key="3">
    <source>
        <dbReference type="ARBA" id="ARBA00022679"/>
    </source>
</evidence>